<evidence type="ECO:0000256" key="1">
    <source>
        <dbReference type="ARBA" id="ARBA00022729"/>
    </source>
</evidence>
<accession>A3U5S3</accession>
<evidence type="ECO:0000259" key="3">
    <source>
        <dbReference type="Pfam" id="PF21544"/>
    </source>
</evidence>
<sequence length="761" mass="84048">MKLVFKLLVLVLPMSLIAQDFSENWTEFYSYYNIKDVSNGNNKIYAAAENAILIYDIPTDSVRTVSSVNGLSGELITAIHYSETYESLIIGYENGLIEVINDNSTEVTSVGGIIEEVSISPLDKRINHFMEFEDNIYVSTDFGIVLYNLPNLEFGDTYRIGDNGEELQVKQTTVRGETIYAATFSGGIRYADVTSEDLIDFEEWQGITTSSFDAVQVVGSQVYAVQNNGSLHRIEGTNLVFEESLGLRARDLRVNNENELILTTQSFVRVYDENLTLLNAITTLQDISQNYVATTVVNGEFFIGHDEVGLIATSTTLSPEFVVISPDGPLLNSIFNMEALDNELWVTFGEHNIFYNPYPRSDRGISHLVEDEWRNIPYDSLMGALDIIEVTSNPFNSEQVFFSSFGDGLLEVNDEVPTQFFTGNNSAIFDFIPNGTDGSRVNGTAFNSEGTLYLAQGFTDIALYKKEQDSDVIMPIDDLIDNIPTLGDGLLGKIVIDRNDNLYIGSQTQGLVGYQPSTGIVTQLKDDVGGAGLPDNDIRALEFDQNGRLWIGSLTGLRVLFNPQSIFTEDNVTVEPIIIEENGVPQELLFSQFVTSIEVDGANNKWIGTAQSGVFYLSPNGQETLLRFTKENSPLPSNIITDIRIDEASGRVYIGTPNGLLAYNATATSPQDNLENVRAYPNPVRPNFNGVVVIDGLTARANVKITDITGNLVYEDTSVGGSIEWDTTAFGRHRVASGVYLILITAEDALETKVHKLMIIR</sequence>
<dbReference type="InterPro" id="IPR048954">
    <property type="entry name" value="PorZ_N"/>
</dbReference>
<proteinExistence type="predicted"/>
<gene>
    <name evidence="4" type="ordered locus">CA2559_02505</name>
</gene>
<dbReference type="OrthoDB" id="9807410at2"/>
<dbReference type="AlphaFoldDB" id="A3U5S3"/>
<organism evidence="4 5">
    <name type="scientific">Croceibacter atlanticus (strain ATCC BAA-628 / JCM 21780 / CIP 108009 / IAM 15332 / KCTC 12090 / HTCC2559)</name>
    <dbReference type="NCBI Taxonomy" id="216432"/>
    <lineage>
        <taxon>Bacteria</taxon>
        <taxon>Pseudomonadati</taxon>
        <taxon>Bacteroidota</taxon>
        <taxon>Flavobacteriia</taxon>
        <taxon>Flavobacteriales</taxon>
        <taxon>Flavobacteriaceae</taxon>
        <taxon>Croceibacter</taxon>
    </lineage>
</organism>
<dbReference type="Pfam" id="PF07494">
    <property type="entry name" value="Reg_prop"/>
    <property type="match status" value="1"/>
</dbReference>
<dbReference type="InterPro" id="IPR011110">
    <property type="entry name" value="Reg_prop"/>
</dbReference>
<dbReference type="KEGG" id="cat:CA2559_02505"/>
<feature type="domain" description="PorZ N-terminal beta-propeller" evidence="3">
    <location>
        <begin position="44"/>
        <end position="205"/>
    </location>
</feature>
<evidence type="ECO:0000313" key="4">
    <source>
        <dbReference type="EMBL" id="EAP87590.1"/>
    </source>
</evidence>
<feature type="chain" id="PRO_5002660240" evidence="2">
    <location>
        <begin position="19"/>
        <end position="761"/>
    </location>
</feature>
<name>A3U5S3_CROAH</name>
<evidence type="ECO:0000256" key="2">
    <source>
        <dbReference type="SAM" id="SignalP"/>
    </source>
</evidence>
<dbReference type="EMBL" id="CP002046">
    <property type="protein sequence ID" value="EAP87590.1"/>
    <property type="molecule type" value="Genomic_DNA"/>
</dbReference>
<dbReference type="InterPro" id="IPR015943">
    <property type="entry name" value="WD40/YVTN_repeat-like_dom_sf"/>
</dbReference>
<dbReference type="InterPro" id="IPR026444">
    <property type="entry name" value="Secre_tail"/>
</dbReference>
<protein>
    <submittedName>
        <fullName evidence="4">Immunoreactive 84 kDa antigen</fullName>
    </submittedName>
</protein>
<dbReference type="SUPFAM" id="SSF101908">
    <property type="entry name" value="Putative isomerase YbhE"/>
    <property type="match status" value="1"/>
</dbReference>
<keyword evidence="1 2" id="KW-0732">Signal</keyword>
<dbReference type="eggNOG" id="COG3292">
    <property type="taxonomic scope" value="Bacteria"/>
</dbReference>
<dbReference type="SUPFAM" id="SSF63829">
    <property type="entry name" value="Calcium-dependent phosphotriesterase"/>
    <property type="match status" value="1"/>
</dbReference>
<feature type="signal peptide" evidence="2">
    <location>
        <begin position="1"/>
        <end position="18"/>
    </location>
</feature>
<dbReference type="NCBIfam" id="TIGR04183">
    <property type="entry name" value="Por_Secre_tail"/>
    <property type="match status" value="1"/>
</dbReference>
<dbReference type="STRING" id="216432.CA2559_02505"/>
<dbReference type="GeneID" id="89452295"/>
<evidence type="ECO:0000313" key="5">
    <source>
        <dbReference type="Proteomes" id="UP000002297"/>
    </source>
</evidence>
<reference evidence="4 5" key="1">
    <citation type="journal article" date="2010" name="J. Bacteriol.">
        <title>The complete genome sequence of Croceibacter atlanticus HTCC2559T.</title>
        <authorList>
            <person name="Oh H.M."/>
            <person name="Kang I."/>
            <person name="Ferriera S."/>
            <person name="Giovannoni S.J."/>
            <person name="Cho J.C."/>
        </authorList>
    </citation>
    <scope>NUCLEOTIDE SEQUENCE [LARGE SCALE GENOMIC DNA]</scope>
    <source>
        <strain evidence="5">ATCC BAA-628 / HTCC2559 / KCTC 12090</strain>
    </source>
</reference>
<dbReference type="Pfam" id="PF21544">
    <property type="entry name" value="PorZ_N_b_propeller"/>
    <property type="match status" value="1"/>
</dbReference>
<dbReference type="Gene3D" id="2.130.10.10">
    <property type="entry name" value="YVTN repeat-like/Quinoprotein amine dehydrogenase"/>
    <property type="match status" value="2"/>
</dbReference>
<dbReference type="RefSeq" id="WP_013186268.1">
    <property type="nucleotide sequence ID" value="NC_014230.1"/>
</dbReference>
<dbReference type="Proteomes" id="UP000002297">
    <property type="component" value="Chromosome"/>
</dbReference>
<dbReference type="HOGENOM" id="CLU_018865_0_0_10"/>
<keyword evidence="5" id="KW-1185">Reference proteome</keyword>